<accession>A0AAQ3N9P4</accession>
<keyword evidence="3" id="KW-1185">Reference proteome</keyword>
<dbReference type="EMBL" id="CP144695">
    <property type="protein sequence ID" value="WVZ05153.1"/>
    <property type="molecule type" value="Genomic_DNA"/>
</dbReference>
<proteinExistence type="predicted"/>
<organism evidence="2 3">
    <name type="scientific">Vigna mungo</name>
    <name type="common">Black gram</name>
    <name type="synonym">Phaseolus mungo</name>
    <dbReference type="NCBI Taxonomy" id="3915"/>
    <lineage>
        <taxon>Eukaryota</taxon>
        <taxon>Viridiplantae</taxon>
        <taxon>Streptophyta</taxon>
        <taxon>Embryophyta</taxon>
        <taxon>Tracheophyta</taxon>
        <taxon>Spermatophyta</taxon>
        <taxon>Magnoliopsida</taxon>
        <taxon>eudicotyledons</taxon>
        <taxon>Gunneridae</taxon>
        <taxon>Pentapetalae</taxon>
        <taxon>rosids</taxon>
        <taxon>fabids</taxon>
        <taxon>Fabales</taxon>
        <taxon>Fabaceae</taxon>
        <taxon>Papilionoideae</taxon>
        <taxon>50 kb inversion clade</taxon>
        <taxon>NPAAA clade</taxon>
        <taxon>indigoferoid/millettioid clade</taxon>
        <taxon>Phaseoleae</taxon>
        <taxon>Vigna</taxon>
    </lineage>
</organism>
<sequence>MFCKAMMTQILKVSKKHARHHRWLILKFKVSAEAIMMLISRLLSQRSSLRNRGTATTKLRVFLVRRTMHPAEPPRHQPVLFSRRRKTLSKQLNCSQMDNSPFKHERNFNVTPSP</sequence>
<evidence type="ECO:0000313" key="3">
    <source>
        <dbReference type="Proteomes" id="UP001374535"/>
    </source>
</evidence>
<gene>
    <name evidence="2" type="ORF">V8G54_018499</name>
</gene>
<evidence type="ECO:0000313" key="2">
    <source>
        <dbReference type="EMBL" id="WVZ05153.1"/>
    </source>
</evidence>
<dbReference type="Proteomes" id="UP001374535">
    <property type="component" value="Chromosome 6"/>
</dbReference>
<dbReference type="AlphaFoldDB" id="A0AAQ3N9P4"/>
<protein>
    <submittedName>
        <fullName evidence="2">Uncharacterized protein</fullName>
    </submittedName>
</protein>
<feature type="region of interest" description="Disordered" evidence="1">
    <location>
        <begin position="92"/>
        <end position="114"/>
    </location>
</feature>
<reference evidence="2 3" key="1">
    <citation type="journal article" date="2023" name="Life. Sci Alliance">
        <title>Evolutionary insights into 3D genome organization and epigenetic landscape of Vigna mungo.</title>
        <authorList>
            <person name="Junaid A."/>
            <person name="Singh B."/>
            <person name="Bhatia S."/>
        </authorList>
    </citation>
    <scope>NUCLEOTIDE SEQUENCE [LARGE SCALE GENOMIC DNA]</scope>
    <source>
        <strain evidence="2">Urdbean</strain>
    </source>
</reference>
<name>A0AAQ3N9P4_VIGMU</name>
<evidence type="ECO:0000256" key="1">
    <source>
        <dbReference type="SAM" id="MobiDB-lite"/>
    </source>
</evidence>